<dbReference type="GO" id="GO:0022857">
    <property type="term" value="F:transmembrane transporter activity"/>
    <property type="evidence" value="ECO:0007669"/>
    <property type="project" value="InterPro"/>
</dbReference>
<evidence type="ECO:0000256" key="6">
    <source>
        <dbReference type="ARBA" id="ARBA00023136"/>
    </source>
</evidence>
<keyword evidence="11" id="KW-1185">Reference proteome</keyword>
<feature type="transmembrane region" description="Helical" evidence="9">
    <location>
        <begin position="109"/>
        <end position="135"/>
    </location>
</feature>
<feature type="region of interest" description="Disordered" evidence="8">
    <location>
        <begin position="472"/>
        <end position="505"/>
    </location>
</feature>
<dbReference type="PATRIC" id="fig|1653479.3.peg.2955"/>
<feature type="compositionally biased region" description="Basic and acidic residues" evidence="8">
    <location>
        <begin position="472"/>
        <end position="487"/>
    </location>
</feature>
<feature type="transmembrane region" description="Helical" evidence="9">
    <location>
        <begin position="250"/>
        <end position="272"/>
    </location>
</feature>
<evidence type="ECO:0000256" key="7">
    <source>
        <dbReference type="PIRNR" id="PIRNR002744"/>
    </source>
</evidence>
<keyword evidence="6 7" id="KW-0472">Membrane</keyword>
<comment type="similarity">
    <text evidence="2 7">Belongs to the purine-cytosine permease (2.A.39) family.</text>
</comment>
<feature type="transmembrane region" description="Helical" evidence="9">
    <location>
        <begin position="147"/>
        <end position="168"/>
    </location>
</feature>
<feature type="transmembrane region" description="Helical" evidence="9">
    <location>
        <begin position="67"/>
        <end position="89"/>
    </location>
</feature>
<dbReference type="InterPro" id="IPR026030">
    <property type="entry name" value="Pur-cyt_permease_Fcy2/21/22"/>
</dbReference>
<dbReference type="PANTHER" id="PTHR31806:SF1">
    <property type="entry name" value="PURINE-CYTOSINE PERMEASE FCY2-RELATED"/>
    <property type="match status" value="1"/>
</dbReference>
<name>A0A143QMD6_RHOFA</name>
<evidence type="ECO:0000256" key="2">
    <source>
        <dbReference type="ARBA" id="ARBA00008974"/>
    </source>
</evidence>
<evidence type="ECO:0000256" key="4">
    <source>
        <dbReference type="ARBA" id="ARBA00022692"/>
    </source>
</evidence>
<reference evidence="10 11" key="1">
    <citation type="journal article" date="2016" name="Genome Announc.">
        <title>Complete Genome and Plasmid Sequences for Rhodococcus fascians D188 and Draft Sequences for Rhodococcus Isolates PBTS 1 and PBTS 2.</title>
        <authorList>
            <person name="Stamler R.A."/>
            <person name="Vereecke D."/>
            <person name="Zhang Y."/>
            <person name="Schilkey F."/>
            <person name="Devitt N."/>
            <person name="Randall J.J."/>
        </authorList>
    </citation>
    <scope>NUCLEOTIDE SEQUENCE [LARGE SCALE GENOMIC DNA]</scope>
    <source>
        <strain evidence="10 11">PBTS2</strain>
    </source>
</reference>
<organism evidence="10 11">
    <name type="scientific">Rhodococcoides fascians</name>
    <name type="common">Rhodococcus fascians</name>
    <dbReference type="NCBI Taxonomy" id="1828"/>
    <lineage>
        <taxon>Bacteria</taxon>
        <taxon>Bacillati</taxon>
        <taxon>Actinomycetota</taxon>
        <taxon>Actinomycetes</taxon>
        <taxon>Mycobacteriales</taxon>
        <taxon>Nocardiaceae</taxon>
        <taxon>Rhodococcoides</taxon>
    </lineage>
</organism>
<dbReference type="GO" id="GO:0005886">
    <property type="term" value="C:plasma membrane"/>
    <property type="evidence" value="ECO:0007669"/>
    <property type="project" value="TreeGrafter"/>
</dbReference>
<evidence type="ECO:0000256" key="1">
    <source>
        <dbReference type="ARBA" id="ARBA00004141"/>
    </source>
</evidence>
<comment type="subcellular location">
    <subcellularLocation>
        <location evidence="1">Membrane</location>
        <topology evidence="1">Multi-pass membrane protein</topology>
    </subcellularLocation>
</comment>
<evidence type="ECO:0000256" key="9">
    <source>
        <dbReference type="SAM" id="Phobius"/>
    </source>
</evidence>
<proteinExistence type="inferred from homology"/>
<feature type="transmembrane region" description="Helical" evidence="9">
    <location>
        <begin position="175"/>
        <end position="196"/>
    </location>
</feature>
<feature type="transmembrane region" description="Helical" evidence="9">
    <location>
        <begin position="208"/>
        <end position="229"/>
    </location>
</feature>
<reference evidence="11" key="2">
    <citation type="submission" date="2016-04" db="EMBL/GenBank/DDBJ databases">
        <title>Complete Genome and Plasmid Sequences for Rhodococcus fascians D188 and Draft Sequences for Rhodococcus spp. Isolates PBTS 1 and PBTS 2.</title>
        <authorList>
            <person name="Stamer R."/>
            <person name="Vereecke D."/>
            <person name="Zhang Y."/>
            <person name="Schilkey F."/>
            <person name="Devitt N."/>
            <person name="Randall J."/>
        </authorList>
    </citation>
    <scope>NUCLEOTIDE SEQUENCE [LARGE SCALE GENOMIC DNA]</scope>
    <source>
        <strain evidence="11">PBTS2</strain>
    </source>
</reference>
<feature type="transmembrane region" description="Helical" evidence="9">
    <location>
        <begin position="405"/>
        <end position="423"/>
    </location>
</feature>
<dbReference type="EMBL" id="CP015220">
    <property type="protein sequence ID" value="AMY24210.1"/>
    <property type="molecule type" value="Genomic_DNA"/>
</dbReference>
<feature type="transmembrane region" description="Helical" evidence="9">
    <location>
        <begin position="443"/>
        <end position="462"/>
    </location>
</feature>
<keyword evidence="4 9" id="KW-0812">Transmembrane</keyword>
<sequence length="505" mass="52909">MTDTRGGPGTNDVGKVEAHGIDRIPDDERFGHPRSLFAVWAASNINFLYVVLGGLLIVLGLNLWQAIVVVAVGNLFWAAIGFMATSGPVSGSPSSVITRAQFGTRGNRISLGVFSWPVFIAYEAINLCLGTLAGVAILDQLGVDLPLWGEAAILIVIAALTLVVSVYGHATIMRVSGIITLALTVAMVVLGVFVVANTNWSYQPPEALTGGATLATMAAGVALIAACPLSWGVSPDYARYLPPDASRVAVASWTALGGYLPSVALGAVGALAGTAVDMSDAQTSLGTIVDGWFYPILLLVIVIGSMANNVLTMYSSGLCLQAVGLTLKRSVTVLFDGALGVAFAAYALFVADFTDALSALLELTVVLLVPMITIYVVDQLRRHNAYDGWELNDLSPGGRFWFHRGFSIAGMSAFLIGAASALLCVSTTDFTGPIAEALGGADVSWIVGPVVTTAVYLSLSALTDRPRITDAAEPAHARPESRIEQAHRPTRTATTTTGTREKEQI</sequence>
<feature type="transmembrane region" description="Helical" evidence="9">
    <location>
        <begin position="357"/>
        <end position="377"/>
    </location>
</feature>
<keyword evidence="5 9" id="KW-1133">Transmembrane helix</keyword>
<evidence type="ECO:0000313" key="10">
    <source>
        <dbReference type="EMBL" id="AMY24210.1"/>
    </source>
</evidence>
<feature type="transmembrane region" description="Helical" evidence="9">
    <location>
        <begin position="292"/>
        <end position="311"/>
    </location>
</feature>
<evidence type="ECO:0000256" key="5">
    <source>
        <dbReference type="ARBA" id="ARBA00022989"/>
    </source>
</evidence>
<dbReference type="RefSeq" id="WP_201247414.1">
    <property type="nucleotide sequence ID" value="NZ_CP015220.1"/>
</dbReference>
<feature type="transmembrane region" description="Helical" evidence="9">
    <location>
        <begin position="331"/>
        <end position="351"/>
    </location>
</feature>
<evidence type="ECO:0008006" key="12">
    <source>
        <dbReference type="Google" id="ProtNLM"/>
    </source>
</evidence>
<evidence type="ECO:0000256" key="8">
    <source>
        <dbReference type="SAM" id="MobiDB-lite"/>
    </source>
</evidence>
<dbReference type="PIRSF" id="PIRSF002744">
    <property type="entry name" value="Pur-cyt_permease"/>
    <property type="match status" value="1"/>
</dbReference>
<keyword evidence="3 7" id="KW-0813">Transport</keyword>
<evidence type="ECO:0000256" key="3">
    <source>
        <dbReference type="ARBA" id="ARBA00022448"/>
    </source>
</evidence>
<gene>
    <name evidence="10" type="ORF">A3Q41_02919</name>
</gene>
<feature type="transmembrane region" description="Helical" evidence="9">
    <location>
        <begin position="37"/>
        <end position="61"/>
    </location>
</feature>
<evidence type="ECO:0000313" key="11">
    <source>
        <dbReference type="Proteomes" id="UP000076038"/>
    </source>
</evidence>
<accession>A0A143QMD6</accession>
<dbReference type="InterPro" id="IPR001248">
    <property type="entry name" value="Pur-cyt_permease"/>
</dbReference>
<dbReference type="AlphaFoldDB" id="A0A143QMD6"/>
<dbReference type="Gene3D" id="1.10.4160.10">
    <property type="entry name" value="Hydantoin permease"/>
    <property type="match status" value="1"/>
</dbReference>
<protein>
    <recommendedName>
        <fullName evidence="12">Nitrate reductase</fullName>
    </recommendedName>
</protein>
<dbReference type="PANTHER" id="PTHR31806">
    <property type="entry name" value="PURINE-CYTOSINE PERMEASE FCY2-RELATED"/>
    <property type="match status" value="1"/>
</dbReference>
<dbReference type="Proteomes" id="UP000076038">
    <property type="component" value="Chromosome"/>
</dbReference>
<dbReference type="KEGG" id="rhs:A3Q41_02919"/>
<dbReference type="Pfam" id="PF02133">
    <property type="entry name" value="Transp_cyt_pur"/>
    <property type="match status" value="1"/>
</dbReference>